<evidence type="ECO:0000313" key="1">
    <source>
        <dbReference type="EMBL" id="TCL58296.1"/>
    </source>
</evidence>
<gene>
    <name evidence="1" type="ORF">EDC14_104332</name>
</gene>
<protein>
    <recommendedName>
        <fullName evidence="3">DUF177 domain-containing protein</fullName>
    </recommendedName>
</protein>
<evidence type="ECO:0000313" key="2">
    <source>
        <dbReference type="Proteomes" id="UP000295008"/>
    </source>
</evidence>
<dbReference type="RefSeq" id="WP_165908261.1">
    <property type="nucleotide sequence ID" value="NZ_SLUN01000043.1"/>
</dbReference>
<dbReference type="PANTHER" id="PTHR34374:SF1">
    <property type="entry name" value="LARGE RIBOSOMAL RNA SUBUNIT ACCUMULATION PROTEIN YCED HOMOLOG 1, CHLOROPLASTIC"/>
    <property type="match status" value="1"/>
</dbReference>
<evidence type="ECO:0008006" key="3">
    <source>
        <dbReference type="Google" id="ProtNLM"/>
    </source>
</evidence>
<dbReference type="PANTHER" id="PTHR34374">
    <property type="entry name" value="LARGE RIBOSOMAL RNA SUBUNIT ACCUMULATION PROTEIN YCED HOMOLOG 1, CHLOROPLASTIC"/>
    <property type="match status" value="1"/>
</dbReference>
<dbReference type="Proteomes" id="UP000295008">
    <property type="component" value="Unassembled WGS sequence"/>
</dbReference>
<proteinExistence type="predicted"/>
<sequence length="172" mass="18417">MKVGIGSIREIRGGAVSFEGSLAIDFGQLGIDVVGPVNVRGTVTNTGEGFLVQASVDLEYRADCARCLEPITRQETVLISEEFTSDRESADTGTLFYFSGDFIVLDECIREQVMLSIPMKILCSDDCRGICPECGRNLNQGPCSCLPPNSNPQLSKLKTLLSTEGGGTNGKS</sequence>
<dbReference type="AlphaFoldDB" id="A0A4R1QZ90"/>
<dbReference type="InterPro" id="IPR003772">
    <property type="entry name" value="YceD"/>
</dbReference>
<keyword evidence="2" id="KW-1185">Reference proteome</keyword>
<comment type="caution">
    <text evidence="1">The sequence shown here is derived from an EMBL/GenBank/DDBJ whole genome shotgun (WGS) entry which is preliminary data.</text>
</comment>
<name>A0A4R1QZ90_HYDET</name>
<organism evidence="1 2">
    <name type="scientific">Hydrogenispora ethanolica</name>
    <dbReference type="NCBI Taxonomy" id="1082276"/>
    <lineage>
        <taxon>Bacteria</taxon>
        <taxon>Bacillati</taxon>
        <taxon>Bacillota</taxon>
        <taxon>Hydrogenispora</taxon>
    </lineage>
</organism>
<dbReference type="EMBL" id="SLUN01000043">
    <property type="protein sequence ID" value="TCL58296.1"/>
    <property type="molecule type" value="Genomic_DNA"/>
</dbReference>
<accession>A0A4R1QZ90</accession>
<reference evidence="1 2" key="1">
    <citation type="submission" date="2019-03" db="EMBL/GenBank/DDBJ databases">
        <title>Genomic Encyclopedia of Type Strains, Phase IV (KMG-IV): sequencing the most valuable type-strain genomes for metagenomic binning, comparative biology and taxonomic classification.</title>
        <authorList>
            <person name="Goeker M."/>
        </authorList>
    </citation>
    <scope>NUCLEOTIDE SEQUENCE [LARGE SCALE GENOMIC DNA]</scope>
    <source>
        <strain evidence="1 2">LX-B</strain>
    </source>
</reference>
<dbReference type="Pfam" id="PF02620">
    <property type="entry name" value="YceD"/>
    <property type="match status" value="1"/>
</dbReference>